<organism evidence="2 3">
    <name type="scientific">Galdieria yellowstonensis</name>
    <dbReference type="NCBI Taxonomy" id="3028027"/>
    <lineage>
        <taxon>Eukaryota</taxon>
        <taxon>Rhodophyta</taxon>
        <taxon>Bangiophyceae</taxon>
        <taxon>Galdieriales</taxon>
        <taxon>Galdieriaceae</taxon>
        <taxon>Galdieria</taxon>
    </lineage>
</organism>
<dbReference type="AlphaFoldDB" id="A0AAV9ID44"/>
<evidence type="ECO:0000256" key="1">
    <source>
        <dbReference type="SAM" id="MobiDB-lite"/>
    </source>
</evidence>
<dbReference type="EMBL" id="JANCYU010000029">
    <property type="protein sequence ID" value="KAK4525292.1"/>
    <property type="molecule type" value="Genomic_DNA"/>
</dbReference>
<feature type="region of interest" description="Disordered" evidence="1">
    <location>
        <begin position="113"/>
        <end position="141"/>
    </location>
</feature>
<comment type="caution">
    <text evidence="2">The sequence shown here is derived from an EMBL/GenBank/DDBJ whole genome shotgun (WGS) entry which is preliminary data.</text>
</comment>
<keyword evidence="3" id="KW-1185">Reference proteome</keyword>
<feature type="compositionally biased region" description="Acidic residues" evidence="1">
    <location>
        <begin position="194"/>
        <end position="203"/>
    </location>
</feature>
<proteinExistence type="predicted"/>
<evidence type="ECO:0000313" key="3">
    <source>
        <dbReference type="Proteomes" id="UP001300502"/>
    </source>
</evidence>
<name>A0AAV9ID44_9RHOD</name>
<evidence type="ECO:0000313" key="2">
    <source>
        <dbReference type="EMBL" id="KAK4525292.1"/>
    </source>
</evidence>
<sequence>MEKEKQPKSLTTVQKQLLQVFPYWSPEKYESIRKEKIGPGNNSFCGSLFRFVREPKKRRKESPFGGLVVIGEWDIWDFSKEQVEEPDEILEQLESSPSFERLVGLHTASETKDKVIGNVNAPEREDGESLDSDSFQQENTEDTELLDSIQKFIKTCEGFESLVSPVIWFTPKEKDFRENSQQDFSDSLQSLVEVSDEKEEGEI</sequence>
<gene>
    <name evidence="2" type="ORF">GAYE_SCF09G3200</name>
</gene>
<accession>A0AAV9ID44</accession>
<protein>
    <submittedName>
        <fullName evidence="2">Uncharacterized protein</fullName>
    </submittedName>
</protein>
<dbReference type="Proteomes" id="UP001300502">
    <property type="component" value="Unassembled WGS sequence"/>
</dbReference>
<reference evidence="2 3" key="1">
    <citation type="submission" date="2022-07" db="EMBL/GenBank/DDBJ databases">
        <title>Genome-wide signatures of adaptation to extreme environments.</title>
        <authorList>
            <person name="Cho C.H."/>
            <person name="Yoon H.S."/>
        </authorList>
    </citation>
    <scope>NUCLEOTIDE SEQUENCE [LARGE SCALE GENOMIC DNA]</scope>
    <source>
        <strain evidence="2 3">108.79 E11</strain>
    </source>
</reference>
<feature type="compositionally biased region" description="Low complexity" evidence="1">
    <location>
        <begin position="181"/>
        <end position="191"/>
    </location>
</feature>
<feature type="region of interest" description="Disordered" evidence="1">
    <location>
        <begin position="179"/>
        <end position="203"/>
    </location>
</feature>